<evidence type="ECO:0000313" key="9">
    <source>
        <dbReference type="EMBL" id="QKF67447.1"/>
    </source>
</evidence>
<protein>
    <submittedName>
        <fullName evidence="9">Murein L,D-transpeptidase, YcbB/YkuD family</fullName>
    </submittedName>
</protein>
<evidence type="ECO:0000256" key="5">
    <source>
        <dbReference type="ARBA" id="ARBA00022984"/>
    </source>
</evidence>
<proteinExistence type="inferred from homology"/>
<keyword evidence="4 7" id="KW-0133">Cell shape</keyword>
<evidence type="ECO:0000256" key="2">
    <source>
        <dbReference type="ARBA" id="ARBA00005992"/>
    </source>
</evidence>
<reference evidence="9 10" key="1">
    <citation type="submission" date="2020-05" db="EMBL/GenBank/DDBJ databases">
        <title>Complete genome sequencing of Campylobacter and Arcobacter type strains.</title>
        <authorList>
            <person name="Miller W.G."/>
            <person name="Yee E."/>
        </authorList>
    </citation>
    <scope>NUCLEOTIDE SEQUENCE [LARGE SCALE GENOMIC DNA]</scope>
    <source>
        <strain evidence="9 10">LMG 26156</strain>
    </source>
</reference>
<dbReference type="Gene3D" id="2.40.440.10">
    <property type="entry name" value="L,D-transpeptidase catalytic domain-like"/>
    <property type="match status" value="1"/>
</dbReference>
<dbReference type="Gene3D" id="1.10.101.10">
    <property type="entry name" value="PGBD-like superfamily/PGBD"/>
    <property type="match status" value="1"/>
</dbReference>
<dbReference type="GO" id="GO:0008360">
    <property type="term" value="P:regulation of cell shape"/>
    <property type="evidence" value="ECO:0007669"/>
    <property type="project" value="UniProtKB-UniRule"/>
</dbReference>
<dbReference type="InterPro" id="IPR052905">
    <property type="entry name" value="LD-transpeptidase_YkuD-like"/>
</dbReference>
<evidence type="ECO:0000256" key="7">
    <source>
        <dbReference type="PROSITE-ProRule" id="PRU01373"/>
    </source>
</evidence>
<dbReference type="GO" id="GO:0016740">
    <property type="term" value="F:transferase activity"/>
    <property type="evidence" value="ECO:0007669"/>
    <property type="project" value="UniProtKB-KW"/>
</dbReference>
<accession>A0AAE7E4Y6</accession>
<dbReference type="PANTHER" id="PTHR41533:SF2">
    <property type="entry name" value="BLR7131 PROTEIN"/>
    <property type="match status" value="1"/>
</dbReference>
<dbReference type="EMBL" id="CP053840">
    <property type="protein sequence ID" value="QKF67447.1"/>
    <property type="molecule type" value="Genomic_DNA"/>
</dbReference>
<sequence>MHMLNLKFIILLIIINCSLSANNSKLPFELEVKKDIKSLLNNNYEDLLISKKNLNDYYVKNDYSAYWIDKNGIKSIGLSLINRIKNDPVLKPHINKIFRLDEVEKNLNSLDKSDSKYLEKIVKIDFMLTELFDRYVTYISKGSIKWNEFEEKLAEREKQTEIKATWDKYSLKEDPKQLLKKVVEKNDLLDVLNGLDFNYPQVKELISAIDELEKISANGGYTKVPESKSLRIGDVSEVLPILRKRLAQSKDLNTQCENTQNEQSIINDNTNTINTSTEQENSENVKLRANCENIFDEDLKNAVISFQKKHGLFADGIVGTQTQRFINISASKKIAIIRLNLERMRWLPRNLGEKYLLVNIPEYRLKLYENDEVKLNMAVIVGDAKFPTPIFSDKMSYVVLNPNWNIPDSIAKNELIPKLLKDPNYLADKGIDIYAGWNGGTEKIDSKDVLDSAILQDEEYLKSFRFSQNSNKDNPLGKMKFMFPNKHAVYLHDTPAKYLFANARRAFSHGCIRLSKPQDLLTTIADEDSNLDIDKANDILANVTSEKAIGLNKKIPIHIVYLTSWVDENGVLQFREDIYNFDKLQKEFLL</sequence>
<dbReference type="InterPro" id="IPR036365">
    <property type="entry name" value="PGBD-like_sf"/>
</dbReference>
<evidence type="ECO:0000259" key="8">
    <source>
        <dbReference type="PROSITE" id="PS52029"/>
    </source>
</evidence>
<feature type="active site" description="Proton donor/acceptor" evidence="7">
    <location>
        <position position="492"/>
    </location>
</feature>
<comment type="similarity">
    <text evidence="2">Belongs to the YkuD family.</text>
</comment>
<dbReference type="Proteomes" id="UP000503482">
    <property type="component" value="Chromosome"/>
</dbReference>
<dbReference type="InterPro" id="IPR002477">
    <property type="entry name" value="Peptidoglycan-bd-like"/>
</dbReference>
<dbReference type="CDD" id="cd16913">
    <property type="entry name" value="YkuD_like"/>
    <property type="match status" value="1"/>
</dbReference>
<dbReference type="InterPro" id="IPR005490">
    <property type="entry name" value="LD_TPept_cat_dom"/>
</dbReference>
<evidence type="ECO:0000313" key="10">
    <source>
        <dbReference type="Proteomes" id="UP000503482"/>
    </source>
</evidence>
<dbReference type="GO" id="GO:0071555">
    <property type="term" value="P:cell wall organization"/>
    <property type="evidence" value="ECO:0007669"/>
    <property type="project" value="UniProtKB-UniRule"/>
</dbReference>
<keyword evidence="10" id="KW-1185">Reference proteome</keyword>
<feature type="active site" description="Nucleophile" evidence="7">
    <location>
        <position position="511"/>
    </location>
</feature>
<keyword evidence="3" id="KW-0808">Transferase</keyword>
<evidence type="ECO:0000256" key="6">
    <source>
        <dbReference type="ARBA" id="ARBA00023316"/>
    </source>
</evidence>
<dbReference type="Pfam" id="PF01471">
    <property type="entry name" value="PG_binding_1"/>
    <property type="match status" value="1"/>
</dbReference>
<dbReference type="GO" id="GO:0009252">
    <property type="term" value="P:peptidoglycan biosynthetic process"/>
    <property type="evidence" value="ECO:0007669"/>
    <property type="project" value="UniProtKB-KW"/>
</dbReference>
<dbReference type="SUPFAM" id="SSF141523">
    <property type="entry name" value="L,D-transpeptidase catalytic domain-like"/>
    <property type="match status" value="1"/>
</dbReference>
<name>A0AAE7E4Y6_9BACT</name>
<dbReference type="InterPro" id="IPR038063">
    <property type="entry name" value="Transpep_catalytic_dom"/>
</dbReference>
<organism evidence="9 10">
    <name type="scientific">Arcobacter venerupis</name>
    <dbReference type="NCBI Taxonomy" id="1054033"/>
    <lineage>
        <taxon>Bacteria</taxon>
        <taxon>Pseudomonadati</taxon>
        <taxon>Campylobacterota</taxon>
        <taxon>Epsilonproteobacteria</taxon>
        <taxon>Campylobacterales</taxon>
        <taxon>Arcobacteraceae</taxon>
        <taxon>Arcobacter</taxon>
    </lineage>
</organism>
<keyword evidence="6 7" id="KW-0961">Cell wall biogenesis/degradation</keyword>
<dbReference type="AlphaFoldDB" id="A0AAE7E4Y6"/>
<evidence type="ECO:0000256" key="4">
    <source>
        <dbReference type="ARBA" id="ARBA00022960"/>
    </source>
</evidence>
<evidence type="ECO:0000256" key="1">
    <source>
        <dbReference type="ARBA" id="ARBA00004752"/>
    </source>
</evidence>
<dbReference type="KEGG" id="avp:AVENP_1906"/>
<dbReference type="Pfam" id="PF20142">
    <property type="entry name" value="Scaffold"/>
    <property type="match status" value="1"/>
</dbReference>
<keyword evidence="5 7" id="KW-0573">Peptidoglycan synthesis</keyword>
<dbReference type="InterPro" id="IPR045380">
    <property type="entry name" value="LD_TPept_scaffold_dom"/>
</dbReference>
<evidence type="ECO:0000256" key="3">
    <source>
        <dbReference type="ARBA" id="ARBA00022679"/>
    </source>
</evidence>
<dbReference type="PANTHER" id="PTHR41533">
    <property type="entry name" value="L,D-TRANSPEPTIDASE HI_1667-RELATED"/>
    <property type="match status" value="1"/>
</dbReference>
<comment type="pathway">
    <text evidence="1 7">Cell wall biogenesis; peptidoglycan biosynthesis.</text>
</comment>
<feature type="domain" description="L,D-TPase catalytic" evidence="8">
    <location>
        <begin position="354"/>
        <end position="534"/>
    </location>
</feature>
<dbReference type="Pfam" id="PF03734">
    <property type="entry name" value="YkuD"/>
    <property type="match status" value="1"/>
</dbReference>
<dbReference type="InterPro" id="IPR036366">
    <property type="entry name" value="PGBDSf"/>
</dbReference>
<dbReference type="SUPFAM" id="SSF47090">
    <property type="entry name" value="PGBD-like"/>
    <property type="match status" value="1"/>
</dbReference>
<gene>
    <name evidence="9" type="ORF">AVENP_1906</name>
</gene>
<dbReference type="PROSITE" id="PS52029">
    <property type="entry name" value="LD_TPASE"/>
    <property type="match status" value="1"/>
</dbReference>
<dbReference type="GO" id="GO:0004180">
    <property type="term" value="F:carboxypeptidase activity"/>
    <property type="evidence" value="ECO:0007669"/>
    <property type="project" value="UniProtKB-ARBA"/>
</dbReference>